<feature type="transmembrane region" description="Helical" evidence="7">
    <location>
        <begin position="130"/>
        <end position="151"/>
    </location>
</feature>
<evidence type="ECO:0000256" key="5">
    <source>
        <dbReference type="ARBA" id="ARBA00038359"/>
    </source>
</evidence>
<feature type="transmembrane region" description="Helical" evidence="7">
    <location>
        <begin position="45"/>
        <end position="67"/>
    </location>
</feature>
<keyword evidence="10" id="KW-1185">Reference proteome</keyword>
<reference evidence="9 10" key="1">
    <citation type="submission" date="2023-01" db="EMBL/GenBank/DDBJ databases">
        <title>Analysis of 21 Apiospora genomes using comparative genomics revels a genus with tremendous synthesis potential of carbohydrate active enzymes and secondary metabolites.</title>
        <authorList>
            <person name="Sorensen T."/>
        </authorList>
    </citation>
    <scope>NUCLEOTIDE SEQUENCE [LARGE SCALE GENOMIC DNA]</scope>
    <source>
        <strain evidence="9 10">CBS 20057</strain>
    </source>
</reference>
<keyword evidence="2 7" id="KW-0812">Transmembrane</keyword>
<dbReference type="PANTHER" id="PTHR33048">
    <property type="entry name" value="PTH11-LIKE INTEGRAL MEMBRANE PROTEIN (AFU_ORTHOLOGUE AFUA_5G11245)"/>
    <property type="match status" value="1"/>
</dbReference>
<evidence type="ECO:0000259" key="8">
    <source>
        <dbReference type="Pfam" id="PF20684"/>
    </source>
</evidence>
<feature type="transmembrane region" description="Helical" evidence="7">
    <location>
        <begin position="88"/>
        <end position="110"/>
    </location>
</feature>
<dbReference type="PANTHER" id="PTHR33048:SF47">
    <property type="entry name" value="INTEGRAL MEMBRANE PROTEIN-RELATED"/>
    <property type="match status" value="1"/>
</dbReference>
<name>A0ABR1SS37_9PEZI</name>
<organism evidence="9 10">
    <name type="scientific">Apiospora marii</name>
    <dbReference type="NCBI Taxonomy" id="335849"/>
    <lineage>
        <taxon>Eukaryota</taxon>
        <taxon>Fungi</taxon>
        <taxon>Dikarya</taxon>
        <taxon>Ascomycota</taxon>
        <taxon>Pezizomycotina</taxon>
        <taxon>Sordariomycetes</taxon>
        <taxon>Xylariomycetidae</taxon>
        <taxon>Amphisphaeriales</taxon>
        <taxon>Apiosporaceae</taxon>
        <taxon>Apiospora</taxon>
    </lineage>
</organism>
<evidence type="ECO:0000256" key="6">
    <source>
        <dbReference type="SAM" id="MobiDB-lite"/>
    </source>
</evidence>
<feature type="domain" description="Rhodopsin" evidence="8">
    <location>
        <begin position="63"/>
        <end position="262"/>
    </location>
</feature>
<feature type="transmembrane region" description="Helical" evidence="7">
    <location>
        <begin position="216"/>
        <end position="235"/>
    </location>
</feature>
<feature type="transmembrane region" description="Helical" evidence="7">
    <location>
        <begin position="278"/>
        <end position="296"/>
    </location>
</feature>
<dbReference type="EMBL" id="JAQQWI010000003">
    <property type="protein sequence ID" value="KAK8037135.1"/>
    <property type="molecule type" value="Genomic_DNA"/>
</dbReference>
<keyword evidence="4 7" id="KW-0472">Membrane</keyword>
<feature type="transmembrane region" description="Helical" evidence="7">
    <location>
        <begin position="163"/>
        <end position="188"/>
    </location>
</feature>
<dbReference type="Pfam" id="PF20684">
    <property type="entry name" value="Fung_rhodopsin"/>
    <property type="match status" value="1"/>
</dbReference>
<comment type="caution">
    <text evidence="9">The sequence shown here is derived from an EMBL/GenBank/DDBJ whole genome shotgun (WGS) entry which is preliminary data.</text>
</comment>
<keyword evidence="3 7" id="KW-1133">Transmembrane helix</keyword>
<evidence type="ECO:0000313" key="10">
    <source>
        <dbReference type="Proteomes" id="UP001396898"/>
    </source>
</evidence>
<dbReference type="Proteomes" id="UP001396898">
    <property type="component" value="Unassembled WGS sequence"/>
</dbReference>
<comment type="subcellular location">
    <subcellularLocation>
        <location evidence="1">Membrane</location>
        <topology evidence="1">Multi-pass membrane protein</topology>
    </subcellularLocation>
</comment>
<evidence type="ECO:0000256" key="3">
    <source>
        <dbReference type="ARBA" id="ARBA00022989"/>
    </source>
</evidence>
<evidence type="ECO:0000256" key="2">
    <source>
        <dbReference type="ARBA" id="ARBA00022692"/>
    </source>
</evidence>
<evidence type="ECO:0000256" key="7">
    <source>
        <dbReference type="SAM" id="Phobius"/>
    </source>
</evidence>
<evidence type="ECO:0000313" key="9">
    <source>
        <dbReference type="EMBL" id="KAK8037135.1"/>
    </source>
</evidence>
<feature type="transmembrane region" description="Helical" evidence="7">
    <location>
        <begin position="247"/>
        <end position="266"/>
    </location>
</feature>
<gene>
    <name evidence="9" type="ORF">PG991_001449</name>
</gene>
<accession>A0ABR1SS37</accession>
<dbReference type="InterPro" id="IPR052337">
    <property type="entry name" value="SAT4-like"/>
</dbReference>
<evidence type="ECO:0000256" key="4">
    <source>
        <dbReference type="ARBA" id="ARBA00023136"/>
    </source>
</evidence>
<sequence>MEQDYGNWGSLTPSQQAEALANHPAVEPPDGIVPNFDNPPTNNDIGIPIVVTFLVMVVITGSLRMYSRVAVVRAFKLEDCIHNADLGLGAYIVFIGLTAMFLRMITSYGFMVDEWNITLGASNEWTRDLWIYRLIYAFVMLFAKTAILLEWKSIFVPTKKRNWFFWATTAMATINILAYTIAFIMTIFRCKPVTKIWRPWLQGTCSEQKSTDVATTFINLFLDILILLLPQPIIWKLKMTRQRRVGVSLIFSIGLLVHANMVLDYVGNTTSGGSVALIWAYGESACVMMVFAAPAIPKAFKNHNFLSGVVLVIRSWSRLGDSTQDVCNYEQVNDKRIVRTIGGGGGEGRVRKPTATELALMETQDLEDVEAGAIHTAVVDPTPCHTQQERSILKTTVLDTREDSASKAANEQMIERQHPWLD</sequence>
<feature type="region of interest" description="Disordered" evidence="6">
    <location>
        <begin position="403"/>
        <end position="422"/>
    </location>
</feature>
<dbReference type="InterPro" id="IPR049326">
    <property type="entry name" value="Rhodopsin_dom_fungi"/>
</dbReference>
<feature type="non-terminal residue" evidence="9">
    <location>
        <position position="422"/>
    </location>
</feature>
<evidence type="ECO:0000256" key="1">
    <source>
        <dbReference type="ARBA" id="ARBA00004141"/>
    </source>
</evidence>
<comment type="similarity">
    <text evidence="5">Belongs to the SAT4 family.</text>
</comment>
<proteinExistence type="inferred from homology"/>
<feature type="compositionally biased region" description="Basic and acidic residues" evidence="6">
    <location>
        <begin position="413"/>
        <end position="422"/>
    </location>
</feature>
<protein>
    <recommendedName>
        <fullName evidence="8">Rhodopsin domain-containing protein</fullName>
    </recommendedName>
</protein>